<protein>
    <submittedName>
        <fullName evidence="2">Uncharacterized protein</fullName>
    </submittedName>
</protein>
<accession>A0AAV7T659</accession>
<organism evidence="2 3">
    <name type="scientific">Pleurodeles waltl</name>
    <name type="common">Iberian ribbed newt</name>
    <dbReference type="NCBI Taxonomy" id="8319"/>
    <lineage>
        <taxon>Eukaryota</taxon>
        <taxon>Metazoa</taxon>
        <taxon>Chordata</taxon>
        <taxon>Craniata</taxon>
        <taxon>Vertebrata</taxon>
        <taxon>Euteleostomi</taxon>
        <taxon>Amphibia</taxon>
        <taxon>Batrachia</taxon>
        <taxon>Caudata</taxon>
        <taxon>Salamandroidea</taxon>
        <taxon>Salamandridae</taxon>
        <taxon>Pleurodelinae</taxon>
        <taxon>Pleurodeles</taxon>
    </lineage>
</organism>
<gene>
    <name evidence="2" type="ORF">NDU88_003732</name>
</gene>
<feature type="region of interest" description="Disordered" evidence="1">
    <location>
        <begin position="1"/>
        <end position="28"/>
    </location>
</feature>
<reference evidence="2" key="1">
    <citation type="journal article" date="2022" name="bioRxiv">
        <title>Sequencing and chromosome-scale assembly of the giantPleurodeles waltlgenome.</title>
        <authorList>
            <person name="Brown T."/>
            <person name="Elewa A."/>
            <person name="Iarovenko S."/>
            <person name="Subramanian E."/>
            <person name="Araus A.J."/>
            <person name="Petzold A."/>
            <person name="Susuki M."/>
            <person name="Suzuki K.-i.T."/>
            <person name="Hayashi T."/>
            <person name="Toyoda A."/>
            <person name="Oliveira C."/>
            <person name="Osipova E."/>
            <person name="Leigh N.D."/>
            <person name="Simon A."/>
            <person name="Yun M.H."/>
        </authorList>
    </citation>
    <scope>NUCLEOTIDE SEQUENCE</scope>
    <source>
        <strain evidence="2">20211129_DDA</strain>
        <tissue evidence="2">Liver</tissue>
    </source>
</reference>
<evidence type="ECO:0000256" key="1">
    <source>
        <dbReference type="SAM" id="MobiDB-lite"/>
    </source>
</evidence>
<evidence type="ECO:0000313" key="3">
    <source>
        <dbReference type="Proteomes" id="UP001066276"/>
    </source>
</evidence>
<dbReference type="AlphaFoldDB" id="A0AAV7T659"/>
<evidence type="ECO:0000313" key="2">
    <source>
        <dbReference type="EMBL" id="KAJ1171875.1"/>
    </source>
</evidence>
<name>A0AAV7T659_PLEWA</name>
<proteinExistence type="predicted"/>
<keyword evidence="3" id="KW-1185">Reference proteome</keyword>
<comment type="caution">
    <text evidence="2">The sequence shown here is derived from an EMBL/GenBank/DDBJ whole genome shotgun (WGS) entry which is preliminary data.</text>
</comment>
<dbReference type="Proteomes" id="UP001066276">
    <property type="component" value="Chromosome 4_1"/>
</dbReference>
<sequence>MFAEEGGVLLQYPIGEHSGEESGSRGEKRLKIAEQRYDFTEFKTPPVERYKREDDRASEVECYVRKKRCKRE</sequence>
<dbReference type="EMBL" id="JANPWB010000007">
    <property type="protein sequence ID" value="KAJ1171875.1"/>
    <property type="molecule type" value="Genomic_DNA"/>
</dbReference>
<feature type="compositionally biased region" description="Basic and acidic residues" evidence="1">
    <location>
        <begin position="17"/>
        <end position="28"/>
    </location>
</feature>